<dbReference type="HOGENOM" id="CLU_2483697_0_0_1"/>
<gene>
    <name evidence="1" type="ORF">K443DRAFT_326287</name>
</gene>
<name>A0A0C9XW19_9AGAR</name>
<accession>A0A0C9XW19</accession>
<evidence type="ECO:0000313" key="1">
    <source>
        <dbReference type="EMBL" id="KIK05779.1"/>
    </source>
</evidence>
<keyword evidence="2" id="KW-1185">Reference proteome</keyword>
<dbReference type="EMBL" id="KN838557">
    <property type="protein sequence ID" value="KIK05779.1"/>
    <property type="molecule type" value="Genomic_DNA"/>
</dbReference>
<evidence type="ECO:0000313" key="2">
    <source>
        <dbReference type="Proteomes" id="UP000054477"/>
    </source>
</evidence>
<proteinExistence type="predicted"/>
<protein>
    <submittedName>
        <fullName evidence="1">Uncharacterized protein</fullName>
    </submittedName>
</protein>
<reference evidence="2" key="2">
    <citation type="submission" date="2015-01" db="EMBL/GenBank/DDBJ databases">
        <title>Evolutionary Origins and Diversification of the Mycorrhizal Mutualists.</title>
        <authorList>
            <consortium name="DOE Joint Genome Institute"/>
            <consortium name="Mycorrhizal Genomics Consortium"/>
            <person name="Kohler A."/>
            <person name="Kuo A."/>
            <person name="Nagy L.G."/>
            <person name="Floudas D."/>
            <person name="Copeland A."/>
            <person name="Barry K.W."/>
            <person name="Cichocki N."/>
            <person name="Veneault-Fourrey C."/>
            <person name="LaButti K."/>
            <person name="Lindquist E.A."/>
            <person name="Lipzen A."/>
            <person name="Lundell T."/>
            <person name="Morin E."/>
            <person name="Murat C."/>
            <person name="Riley R."/>
            <person name="Ohm R."/>
            <person name="Sun H."/>
            <person name="Tunlid A."/>
            <person name="Henrissat B."/>
            <person name="Grigoriev I.V."/>
            <person name="Hibbett D.S."/>
            <person name="Martin F."/>
        </authorList>
    </citation>
    <scope>NUCLEOTIDE SEQUENCE [LARGE SCALE GENOMIC DNA]</scope>
    <source>
        <strain evidence="2">LaAM-08-1</strain>
    </source>
</reference>
<sequence length="87" mass="10153">MKHHQNNCRIEKSASPYASVFEANEESCHPPRFQKFRPPLRVFHQGRWSPLVLVSLEVSKRFFQFRGPLGYKNGSYFALISQLSNQV</sequence>
<organism evidence="1 2">
    <name type="scientific">Laccaria amethystina LaAM-08-1</name>
    <dbReference type="NCBI Taxonomy" id="1095629"/>
    <lineage>
        <taxon>Eukaryota</taxon>
        <taxon>Fungi</taxon>
        <taxon>Dikarya</taxon>
        <taxon>Basidiomycota</taxon>
        <taxon>Agaricomycotina</taxon>
        <taxon>Agaricomycetes</taxon>
        <taxon>Agaricomycetidae</taxon>
        <taxon>Agaricales</taxon>
        <taxon>Agaricineae</taxon>
        <taxon>Hydnangiaceae</taxon>
        <taxon>Laccaria</taxon>
    </lineage>
</organism>
<dbReference type="Proteomes" id="UP000054477">
    <property type="component" value="Unassembled WGS sequence"/>
</dbReference>
<dbReference type="AlphaFoldDB" id="A0A0C9XW19"/>
<reference evidence="1 2" key="1">
    <citation type="submission" date="2014-04" db="EMBL/GenBank/DDBJ databases">
        <authorList>
            <consortium name="DOE Joint Genome Institute"/>
            <person name="Kuo A."/>
            <person name="Kohler A."/>
            <person name="Nagy L.G."/>
            <person name="Floudas D."/>
            <person name="Copeland A."/>
            <person name="Barry K.W."/>
            <person name="Cichocki N."/>
            <person name="Veneault-Fourrey C."/>
            <person name="LaButti K."/>
            <person name="Lindquist E.A."/>
            <person name="Lipzen A."/>
            <person name="Lundell T."/>
            <person name="Morin E."/>
            <person name="Murat C."/>
            <person name="Sun H."/>
            <person name="Tunlid A."/>
            <person name="Henrissat B."/>
            <person name="Grigoriev I.V."/>
            <person name="Hibbett D.S."/>
            <person name="Martin F."/>
            <person name="Nordberg H.P."/>
            <person name="Cantor M.N."/>
            <person name="Hua S.X."/>
        </authorList>
    </citation>
    <scope>NUCLEOTIDE SEQUENCE [LARGE SCALE GENOMIC DNA]</scope>
    <source>
        <strain evidence="1 2">LaAM-08-1</strain>
    </source>
</reference>